<gene>
    <name evidence="2" type="ORF">R1sor_017439</name>
</gene>
<dbReference type="Proteomes" id="UP001633002">
    <property type="component" value="Unassembled WGS sequence"/>
</dbReference>
<proteinExistence type="predicted"/>
<organism evidence="2 3">
    <name type="scientific">Riccia sorocarpa</name>
    <dbReference type="NCBI Taxonomy" id="122646"/>
    <lineage>
        <taxon>Eukaryota</taxon>
        <taxon>Viridiplantae</taxon>
        <taxon>Streptophyta</taxon>
        <taxon>Embryophyta</taxon>
        <taxon>Marchantiophyta</taxon>
        <taxon>Marchantiopsida</taxon>
        <taxon>Marchantiidae</taxon>
        <taxon>Marchantiales</taxon>
        <taxon>Ricciaceae</taxon>
        <taxon>Riccia</taxon>
    </lineage>
</organism>
<accession>A0ABD3IAV7</accession>
<evidence type="ECO:0000313" key="2">
    <source>
        <dbReference type="EMBL" id="KAL3699417.1"/>
    </source>
</evidence>
<evidence type="ECO:0000313" key="3">
    <source>
        <dbReference type="Proteomes" id="UP001633002"/>
    </source>
</evidence>
<comment type="caution">
    <text evidence="2">The sequence shown here is derived from an EMBL/GenBank/DDBJ whole genome shotgun (WGS) entry which is preliminary data.</text>
</comment>
<sequence length="133" mass="14369">MHRRAEAESVLYKLKAAPVIGPNRIQTNAPWVRKFDPAAATEDVVLLGCRSLIPSTGTCRTMSEFGIPTPSWSEGPGGPGAGVQIPRAGEDEYENMCHIDRVKGKAHSDQSPRLLLGPAPSIEQEKGNRLIVI</sequence>
<protein>
    <submittedName>
        <fullName evidence="2">Uncharacterized protein</fullName>
    </submittedName>
</protein>
<reference evidence="2 3" key="1">
    <citation type="submission" date="2024-09" db="EMBL/GenBank/DDBJ databases">
        <title>Chromosome-scale assembly of Riccia sorocarpa.</title>
        <authorList>
            <person name="Paukszto L."/>
        </authorList>
    </citation>
    <scope>NUCLEOTIDE SEQUENCE [LARGE SCALE GENOMIC DNA]</scope>
    <source>
        <strain evidence="2">LP-2024</strain>
        <tissue evidence="2">Aerial parts of the thallus</tissue>
    </source>
</reference>
<keyword evidence="3" id="KW-1185">Reference proteome</keyword>
<dbReference type="AlphaFoldDB" id="A0ABD3IAV7"/>
<evidence type="ECO:0000256" key="1">
    <source>
        <dbReference type="SAM" id="MobiDB-lite"/>
    </source>
</evidence>
<feature type="region of interest" description="Disordered" evidence="1">
    <location>
        <begin position="64"/>
        <end position="84"/>
    </location>
</feature>
<dbReference type="EMBL" id="JBJQOH010000001">
    <property type="protein sequence ID" value="KAL3699417.1"/>
    <property type="molecule type" value="Genomic_DNA"/>
</dbReference>
<name>A0ABD3IAV7_9MARC</name>